<dbReference type="Proteomes" id="UP000712281">
    <property type="component" value="Unassembled WGS sequence"/>
</dbReference>
<proteinExistence type="predicted"/>
<evidence type="ECO:0000313" key="2">
    <source>
        <dbReference type="Proteomes" id="UP000712281"/>
    </source>
</evidence>
<name>A0A8S9KXU7_BRACR</name>
<comment type="caution">
    <text evidence="1">The sequence shown here is derived from an EMBL/GenBank/DDBJ whole genome shotgun (WGS) entry which is preliminary data.</text>
</comment>
<dbReference type="AlphaFoldDB" id="A0A8S9KXU7"/>
<accession>A0A8S9KXU7</accession>
<evidence type="ECO:0008006" key="3">
    <source>
        <dbReference type="Google" id="ProtNLM"/>
    </source>
</evidence>
<gene>
    <name evidence="1" type="ORF">F2Q68_00011809</name>
</gene>
<reference evidence="1" key="1">
    <citation type="submission" date="2019-12" db="EMBL/GenBank/DDBJ databases">
        <title>Genome sequencing and annotation of Brassica cretica.</title>
        <authorList>
            <person name="Studholme D.J."/>
            <person name="Sarris P.F."/>
        </authorList>
    </citation>
    <scope>NUCLEOTIDE SEQUENCE</scope>
    <source>
        <strain evidence="1">PFS-001/15</strain>
        <tissue evidence="1">Leaf</tissue>
    </source>
</reference>
<protein>
    <recommendedName>
        <fullName evidence="3">Yippee domain-containing protein</fullName>
    </recommendedName>
</protein>
<evidence type="ECO:0000313" key="1">
    <source>
        <dbReference type="EMBL" id="KAF2599189.1"/>
    </source>
</evidence>
<sequence length="459" mass="51585">MGRAFGIELEGAVYTCKWCDTHLGVPSDIISKETEDGCLVYVFSRLYNTIILAEATGDFHDIFCVGCSNDIGIYGVSDPNSFRVLRIYGSFEKPSEKEKGYVLPIADGENVPGMMYYRKALELQAFLDMAKDEGASRNFVMITSKTGVQIPESAFPKREVEDGAVQREEVRRECGKGVTSSKALCGCPSLSRTLTSPKQKAPRISLTSLLPPCHRPCVTISGHREFVLSLSPLISHSFAVNRSLHFSSVKLVEKNRIVTENPWILLPRNIFSSSRVLLCIVESLSSTFVAFISFLGDHALILGTVFDLTFSRLIHDLVGRVFVIELEGLAYTCIECHTHIGVPSDIISKEIEISQLVEVGPTTYWAVRWMHHSTPPGKLRTICKLIAQAVFYAIWNERNKRLHTSVARPPQLITKEIKIILKAKLYGMDQDIRNNNRLNSIRHNTIDTYLHSWFQHFSL</sequence>
<organism evidence="1 2">
    <name type="scientific">Brassica cretica</name>
    <name type="common">Mustard</name>
    <dbReference type="NCBI Taxonomy" id="69181"/>
    <lineage>
        <taxon>Eukaryota</taxon>
        <taxon>Viridiplantae</taxon>
        <taxon>Streptophyta</taxon>
        <taxon>Embryophyta</taxon>
        <taxon>Tracheophyta</taxon>
        <taxon>Spermatophyta</taxon>
        <taxon>Magnoliopsida</taxon>
        <taxon>eudicotyledons</taxon>
        <taxon>Gunneridae</taxon>
        <taxon>Pentapetalae</taxon>
        <taxon>rosids</taxon>
        <taxon>malvids</taxon>
        <taxon>Brassicales</taxon>
        <taxon>Brassicaceae</taxon>
        <taxon>Brassiceae</taxon>
        <taxon>Brassica</taxon>
    </lineage>
</organism>
<dbReference type="EMBL" id="QGKW02000717">
    <property type="protein sequence ID" value="KAF2599189.1"/>
    <property type="molecule type" value="Genomic_DNA"/>
</dbReference>